<dbReference type="OrthoDB" id="5429634at2759"/>
<feature type="domain" description="DUF6536" evidence="2">
    <location>
        <begin position="13"/>
        <end position="166"/>
    </location>
</feature>
<keyword evidence="1" id="KW-1133">Transmembrane helix</keyword>
<proteinExistence type="predicted"/>
<name>A0A9P1H162_9PEZI</name>
<keyword evidence="1" id="KW-0812">Transmembrane</keyword>
<feature type="transmembrane region" description="Helical" evidence="1">
    <location>
        <begin position="61"/>
        <end position="81"/>
    </location>
</feature>
<reference evidence="3" key="1">
    <citation type="submission" date="2022-11" db="EMBL/GenBank/DDBJ databases">
        <authorList>
            <person name="Scott C."/>
            <person name="Bruce N."/>
        </authorList>
    </citation>
    <scope>NUCLEOTIDE SEQUENCE</scope>
</reference>
<sequence>MGSPFVLSRATGWRRSAAVNTILLALLFAALVTSTFFVGEQTQSFLGNYFFYMGDCDRTKIYSLVTHLALNVVATLVFSAANFGMQILNAPTRDEVDAAHARSRSVEVGVPSLSNLFFVLSKFKVFAWLLLMVVSLPLHMLFNSAVFMTDFPGREWNLTIAAEPFLNGADFFIPGASLAMPGFEEGYGRLINASTLLTDASRMSLELRAIAATGTKWKRLDPAKCRKKYLKCHGGQNFKDLIVVVNTAGSTGTTQGWTRSQVFDLAPPAAAQWDRLVPSNSMNSLWFSTACEMVSKPAKGTTACTQTCANALGIHDESDITSPLNPLGGNDTWTIKFQASPNQFGDVTTGFSRAGFKFGEFNELDVQYCLAQESKPVCKLGVSPLMMGLSALCIAFIASLLLLILKNTTEDTLVTPGDAISSFITKPDPTTENMCTLTISDKVGPASRLFARKRGQTFGLEAPREWSRRTNYKGASVSPLSWFLTYAFQLWSLGVLIFPTSGLGRATRKTAG</sequence>
<protein>
    <recommendedName>
        <fullName evidence="2">DUF6536 domain-containing protein</fullName>
    </recommendedName>
</protein>
<dbReference type="Pfam" id="PF20163">
    <property type="entry name" value="DUF6536"/>
    <property type="match status" value="1"/>
</dbReference>
<dbReference type="AlphaFoldDB" id="A0A9P1H162"/>
<feature type="transmembrane region" description="Helical" evidence="1">
    <location>
        <begin position="125"/>
        <end position="148"/>
    </location>
</feature>
<comment type="caution">
    <text evidence="3">The sequence shown here is derived from an EMBL/GenBank/DDBJ whole genome shotgun (WGS) entry which is preliminary data.</text>
</comment>
<evidence type="ECO:0000256" key="1">
    <source>
        <dbReference type="SAM" id="Phobius"/>
    </source>
</evidence>
<dbReference type="EMBL" id="CALLCH030000012">
    <property type="protein sequence ID" value="CAI4214725.1"/>
    <property type="molecule type" value="Genomic_DNA"/>
</dbReference>
<organism evidence="3 4">
    <name type="scientific">Parascedosporium putredinis</name>
    <dbReference type="NCBI Taxonomy" id="1442378"/>
    <lineage>
        <taxon>Eukaryota</taxon>
        <taxon>Fungi</taxon>
        <taxon>Dikarya</taxon>
        <taxon>Ascomycota</taxon>
        <taxon>Pezizomycotina</taxon>
        <taxon>Sordariomycetes</taxon>
        <taxon>Hypocreomycetidae</taxon>
        <taxon>Microascales</taxon>
        <taxon>Microascaceae</taxon>
        <taxon>Parascedosporium</taxon>
    </lineage>
</organism>
<feature type="transmembrane region" description="Helical" evidence="1">
    <location>
        <begin position="480"/>
        <end position="499"/>
    </location>
</feature>
<keyword evidence="1" id="KW-0472">Membrane</keyword>
<dbReference type="Proteomes" id="UP000838763">
    <property type="component" value="Unassembled WGS sequence"/>
</dbReference>
<evidence type="ECO:0000259" key="2">
    <source>
        <dbReference type="Pfam" id="PF20163"/>
    </source>
</evidence>
<feature type="transmembrane region" description="Helical" evidence="1">
    <location>
        <begin position="20"/>
        <end position="40"/>
    </location>
</feature>
<dbReference type="PANTHER" id="PTHR35395:SF1">
    <property type="entry name" value="DUF6536 DOMAIN-CONTAINING PROTEIN"/>
    <property type="match status" value="1"/>
</dbReference>
<keyword evidence="4" id="KW-1185">Reference proteome</keyword>
<dbReference type="InterPro" id="IPR046623">
    <property type="entry name" value="DUF6536"/>
</dbReference>
<evidence type="ECO:0000313" key="3">
    <source>
        <dbReference type="EMBL" id="CAI4214725.1"/>
    </source>
</evidence>
<dbReference type="PANTHER" id="PTHR35395">
    <property type="entry name" value="DUF6536 DOMAIN-CONTAINING PROTEIN"/>
    <property type="match status" value="1"/>
</dbReference>
<evidence type="ECO:0000313" key="4">
    <source>
        <dbReference type="Proteomes" id="UP000838763"/>
    </source>
</evidence>
<gene>
    <name evidence="3" type="ORF">PPNO1_LOCUS4456</name>
</gene>
<accession>A0A9P1H162</accession>
<feature type="transmembrane region" description="Helical" evidence="1">
    <location>
        <begin position="385"/>
        <end position="405"/>
    </location>
</feature>